<dbReference type="OrthoDB" id="5076471at2"/>
<accession>A0A2N6PI93</accession>
<feature type="transmembrane region" description="Helical" evidence="1">
    <location>
        <begin position="67"/>
        <end position="85"/>
    </location>
</feature>
<feature type="transmembrane region" description="Helical" evidence="1">
    <location>
        <begin position="91"/>
        <end position="108"/>
    </location>
</feature>
<evidence type="ECO:0000313" key="2">
    <source>
        <dbReference type="EMBL" id="PMB98412.1"/>
    </source>
</evidence>
<reference evidence="2 3" key="1">
    <citation type="submission" date="2017-09" db="EMBL/GenBank/DDBJ databases">
        <title>Bacterial strain isolated from the female urinary microbiota.</title>
        <authorList>
            <person name="Thomas-White K."/>
            <person name="Kumar N."/>
            <person name="Forster S."/>
            <person name="Putonti C."/>
            <person name="Lawley T."/>
            <person name="Wolfe A.J."/>
        </authorList>
    </citation>
    <scope>NUCLEOTIDE SEQUENCE [LARGE SCALE GENOMIC DNA]</scope>
    <source>
        <strain evidence="2 3">UMB0680</strain>
    </source>
</reference>
<comment type="caution">
    <text evidence="2">The sequence shown here is derived from an EMBL/GenBank/DDBJ whole genome shotgun (WGS) entry which is preliminary data.</text>
</comment>
<name>A0A2N6PI93_9MICO</name>
<evidence type="ECO:0000256" key="1">
    <source>
        <dbReference type="SAM" id="Phobius"/>
    </source>
</evidence>
<dbReference type="Pfam" id="PF10823">
    <property type="entry name" value="DUF2568"/>
    <property type="match status" value="1"/>
</dbReference>
<evidence type="ECO:0000313" key="3">
    <source>
        <dbReference type="Proteomes" id="UP000235703"/>
    </source>
</evidence>
<keyword evidence="1" id="KW-0812">Transmembrane</keyword>
<dbReference type="AlphaFoldDB" id="A0A2N6PI93"/>
<dbReference type="InterPro" id="IPR021214">
    <property type="entry name" value="DUF2568"/>
</dbReference>
<dbReference type="EMBL" id="PNFZ01000002">
    <property type="protein sequence ID" value="PMB98412.1"/>
    <property type="molecule type" value="Genomic_DNA"/>
</dbReference>
<gene>
    <name evidence="2" type="ORF">CJ198_03425</name>
</gene>
<feature type="transmembrane region" description="Helical" evidence="1">
    <location>
        <begin position="12"/>
        <end position="30"/>
    </location>
</feature>
<proteinExistence type="predicted"/>
<dbReference type="Proteomes" id="UP000235703">
    <property type="component" value="Unassembled WGS sequence"/>
</dbReference>
<feature type="transmembrane region" description="Helical" evidence="1">
    <location>
        <begin position="36"/>
        <end position="55"/>
    </location>
</feature>
<keyword evidence="1" id="KW-1133">Transmembrane helix</keyword>
<sequence>MSTLVKIAEATLFFLETLAWLAIAYVAFMLVGGGALAWLAGIGALVLVIIVWALFASPKGFFASRTSVIAVRAIVYLAAVVGLIIVGPAWVGIVLGVLLLACEGLLIWQNKHEALAATRRTGRH</sequence>
<protein>
    <recommendedName>
        <fullName evidence="4">DUF2568 domain-containing protein</fullName>
    </recommendedName>
</protein>
<evidence type="ECO:0008006" key="4">
    <source>
        <dbReference type="Google" id="ProtNLM"/>
    </source>
</evidence>
<keyword evidence="1" id="KW-0472">Membrane</keyword>
<keyword evidence="3" id="KW-1185">Reference proteome</keyword>
<organism evidence="2 3">
    <name type="scientific">Brevibacterium luteolum</name>
    <dbReference type="NCBI Taxonomy" id="199591"/>
    <lineage>
        <taxon>Bacteria</taxon>
        <taxon>Bacillati</taxon>
        <taxon>Actinomycetota</taxon>
        <taxon>Actinomycetes</taxon>
        <taxon>Micrococcales</taxon>
        <taxon>Brevibacteriaceae</taxon>
        <taxon>Brevibacterium</taxon>
    </lineage>
</organism>
<dbReference type="RefSeq" id="WP_102160873.1">
    <property type="nucleotide sequence ID" value="NZ_PNFZ01000002.1"/>
</dbReference>